<accession>A0A368JUR5</accession>
<dbReference type="SUPFAM" id="SSF88723">
    <property type="entry name" value="PIN domain-like"/>
    <property type="match status" value="1"/>
</dbReference>
<dbReference type="Gene3D" id="3.40.50.1010">
    <property type="entry name" value="5'-nuclease"/>
    <property type="match status" value="1"/>
</dbReference>
<dbReference type="OrthoDB" id="956795at2"/>
<reference evidence="2 3" key="1">
    <citation type="submission" date="2018-07" db="EMBL/GenBank/DDBJ databases">
        <title>Genome analysis of Larkinella rosea.</title>
        <authorList>
            <person name="Zhou Z."/>
            <person name="Wang G."/>
        </authorList>
    </citation>
    <scope>NUCLEOTIDE SEQUENCE [LARGE SCALE GENOMIC DNA]</scope>
    <source>
        <strain evidence="3">zzj9</strain>
    </source>
</reference>
<protein>
    <submittedName>
        <fullName evidence="2">DNA-binding protein</fullName>
    </submittedName>
</protein>
<organism evidence="2 3">
    <name type="scientific">Larkinella punicea</name>
    <dbReference type="NCBI Taxonomy" id="2315727"/>
    <lineage>
        <taxon>Bacteria</taxon>
        <taxon>Pseudomonadati</taxon>
        <taxon>Bacteroidota</taxon>
        <taxon>Cytophagia</taxon>
        <taxon>Cytophagales</taxon>
        <taxon>Spirosomataceae</taxon>
        <taxon>Larkinella</taxon>
    </lineage>
</organism>
<dbReference type="Proteomes" id="UP000253383">
    <property type="component" value="Unassembled WGS sequence"/>
</dbReference>
<sequence length="145" mass="16786">MIHIPSGDNFVIDANILFSCLISGKENYLTFFESNTVYVPDFLYEEIQLHQEVIRLKSKLAATEFRRYALAVFRSLIVIPNLLISDQHFYQAYYLCRDVDLKDLNYVALSIELNFPLLTRDKPLAEGLRAKGYTNVILLDELFGQ</sequence>
<dbReference type="InterPro" id="IPR029060">
    <property type="entry name" value="PIN-like_dom_sf"/>
</dbReference>
<evidence type="ECO:0000313" key="3">
    <source>
        <dbReference type="Proteomes" id="UP000253383"/>
    </source>
</evidence>
<gene>
    <name evidence="2" type="ORF">DUE52_00210</name>
</gene>
<dbReference type="AlphaFoldDB" id="A0A368JUR5"/>
<dbReference type="Pfam" id="PF10130">
    <property type="entry name" value="PIN_2"/>
    <property type="match status" value="1"/>
</dbReference>
<keyword evidence="3" id="KW-1185">Reference proteome</keyword>
<dbReference type="InterPro" id="IPR002716">
    <property type="entry name" value="PIN_dom"/>
</dbReference>
<evidence type="ECO:0000313" key="2">
    <source>
        <dbReference type="EMBL" id="RCR71397.1"/>
    </source>
</evidence>
<keyword evidence="2" id="KW-0238">DNA-binding</keyword>
<name>A0A368JUR5_9BACT</name>
<dbReference type="EMBL" id="QOWE01000001">
    <property type="protein sequence ID" value="RCR71397.1"/>
    <property type="molecule type" value="Genomic_DNA"/>
</dbReference>
<dbReference type="RefSeq" id="WP_114403928.1">
    <property type="nucleotide sequence ID" value="NZ_QOWE01000001.1"/>
</dbReference>
<comment type="caution">
    <text evidence="2">The sequence shown here is derived from an EMBL/GenBank/DDBJ whole genome shotgun (WGS) entry which is preliminary data.</text>
</comment>
<proteinExistence type="predicted"/>
<dbReference type="GO" id="GO:0003677">
    <property type="term" value="F:DNA binding"/>
    <property type="evidence" value="ECO:0007669"/>
    <property type="project" value="UniProtKB-KW"/>
</dbReference>
<feature type="domain" description="PIN" evidence="1">
    <location>
        <begin position="11"/>
        <end position="131"/>
    </location>
</feature>
<evidence type="ECO:0000259" key="1">
    <source>
        <dbReference type="Pfam" id="PF10130"/>
    </source>
</evidence>